<feature type="repeat" description="TPR" evidence="11">
    <location>
        <begin position="392"/>
        <end position="425"/>
    </location>
</feature>
<dbReference type="Pfam" id="PF13414">
    <property type="entry name" value="TPR_11"/>
    <property type="match status" value="1"/>
</dbReference>
<keyword evidence="6" id="KW-0524">Neurogenesis</keyword>
<evidence type="ECO:0000256" key="1">
    <source>
        <dbReference type="ARBA" id="ARBA00004123"/>
    </source>
</evidence>
<evidence type="ECO:0000256" key="12">
    <source>
        <dbReference type="SAM" id="MobiDB-lite"/>
    </source>
</evidence>
<evidence type="ECO:0000256" key="6">
    <source>
        <dbReference type="ARBA" id="ARBA00022902"/>
    </source>
</evidence>
<dbReference type="PANTHER" id="PTHR46492:SF1">
    <property type="entry name" value="DYNEIN AXONEMAL ASSEMBLY FACTOR 4"/>
    <property type="match status" value="1"/>
</dbReference>
<dbReference type="GO" id="GO:0120293">
    <property type="term" value="C:dynein axonemal particle"/>
    <property type="evidence" value="ECO:0007669"/>
    <property type="project" value="UniProtKB-SubCell"/>
</dbReference>
<dbReference type="InterPro" id="IPR052004">
    <property type="entry name" value="Dynein_assembly_factor_4"/>
</dbReference>
<comment type="caution">
    <text evidence="14">The sequence shown here is derived from an EMBL/GenBank/DDBJ whole genome shotgun (WGS) entry which is preliminary data.</text>
</comment>
<feature type="region of interest" description="Disordered" evidence="12">
    <location>
        <begin position="178"/>
        <end position="201"/>
    </location>
</feature>
<dbReference type="PANTHER" id="PTHR46492">
    <property type="entry name" value="DYNEIN ASSEMBLY FACTOR 4, AXONEMAL"/>
    <property type="match status" value="1"/>
</dbReference>
<dbReference type="GO" id="GO:0036158">
    <property type="term" value="P:outer dynein arm assembly"/>
    <property type="evidence" value="ECO:0007669"/>
    <property type="project" value="TreeGrafter"/>
</dbReference>
<keyword evidence="8" id="KW-0966">Cell projection</keyword>
<dbReference type="GO" id="GO:0003341">
    <property type="term" value="P:cilium movement"/>
    <property type="evidence" value="ECO:0007669"/>
    <property type="project" value="InterPro"/>
</dbReference>
<dbReference type="InterPro" id="IPR037894">
    <property type="entry name" value="CS_DYX1C1"/>
</dbReference>
<evidence type="ECO:0000256" key="2">
    <source>
        <dbReference type="ARBA" id="ARBA00004487"/>
    </source>
</evidence>
<dbReference type="Gene3D" id="1.25.40.10">
    <property type="entry name" value="Tetratricopeptide repeat domain"/>
    <property type="match status" value="1"/>
</dbReference>
<evidence type="ECO:0000256" key="8">
    <source>
        <dbReference type="ARBA" id="ARBA00023273"/>
    </source>
</evidence>
<dbReference type="InterPro" id="IPR011990">
    <property type="entry name" value="TPR-like_helical_dom_sf"/>
</dbReference>
<dbReference type="InterPro" id="IPR007052">
    <property type="entry name" value="CS_dom"/>
</dbReference>
<dbReference type="GO" id="GO:0043005">
    <property type="term" value="C:neuron projection"/>
    <property type="evidence" value="ECO:0007669"/>
    <property type="project" value="UniProtKB-SubCell"/>
</dbReference>
<dbReference type="AlphaFoldDB" id="A0A9D4R7K9"/>
<feature type="domain" description="CS" evidence="13">
    <location>
        <begin position="43"/>
        <end position="127"/>
    </location>
</feature>
<dbReference type="CDD" id="cd06469">
    <property type="entry name" value="p23_DYX1C1_like"/>
    <property type="match status" value="1"/>
</dbReference>
<dbReference type="FunFam" id="2.60.40.790:FF:000015">
    <property type="entry name" value="dynein assembly factor 4, axonemal isoform X1"/>
    <property type="match status" value="1"/>
</dbReference>
<evidence type="ECO:0000256" key="7">
    <source>
        <dbReference type="ARBA" id="ARBA00023242"/>
    </source>
</evidence>
<evidence type="ECO:0000256" key="11">
    <source>
        <dbReference type="PROSITE-ProRule" id="PRU00339"/>
    </source>
</evidence>
<accession>A0A9D4R7K9</accession>
<evidence type="ECO:0000259" key="13">
    <source>
        <dbReference type="PROSITE" id="PS51203"/>
    </source>
</evidence>
<gene>
    <name evidence="14" type="ORF">DPMN_100603</name>
</gene>
<evidence type="ECO:0000256" key="5">
    <source>
        <dbReference type="ARBA" id="ARBA00022803"/>
    </source>
</evidence>
<name>A0A9D4R7K9_DREPO</name>
<keyword evidence="4" id="KW-0677">Repeat</keyword>
<evidence type="ECO:0000256" key="4">
    <source>
        <dbReference type="ARBA" id="ARBA00022737"/>
    </source>
</evidence>
<dbReference type="FunFam" id="1.25.40.10:FF:000176">
    <property type="entry name" value="dynein assembly factor 4, axonemal isoform X1"/>
    <property type="match status" value="1"/>
</dbReference>
<keyword evidence="5 11" id="KW-0802">TPR repeat</keyword>
<organism evidence="14 15">
    <name type="scientific">Dreissena polymorpha</name>
    <name type="common">Zebra mussel</name>
    <name type="synonym">Mytilus polymorpha</name>
    <dbReference type="NCBI Taxonomy" id="45954"/>
    <lineage>
        <taxon>Eukaryota</taxon>
        <taxon>Metazoa</taxon>
        <taxon>Spiralia</taxon>
        <taxon>Lophotrochozoa</taxon>
        <taxon>Mollusca</taxon>
        <taxon>Bivalvia</taxon>
        <taxon>Autobranchia</taxon>
        <taxon>Heteroconchia</taxon>
        <taxon>Euheterodonta</taxon>
        <taxon>Imparidentia</taxon>
        <taxon>Neoheterodontei</taxon>
        <taxon>Myida</taxon>
        <taxon>Dreissenoidea</taxon>
        <taxon>Dreissenidae</taxon>
        <taxon>Dreissena</taxon>
    </lineage>
</organism>
<evidence type="ECO:0000313" key="15">
    <source>
        <dbReference type="Proteomes" id="UP000828390"/>
    </source>
</evidence>
<dbReference type="SMART" id="SM00028">
    <property type="entry name" value="TPR"/>
    <property type="match status" value="3"/>
</dbReference>
<dbReference type="Gene3D" id="2.60.40.790">
    <property type="match status" value="1"/>
</dbReference>
<dbReference type="GO" id="GO:0036159">
    <property type="term" value="P:inner dynein arm assembly"/>
    <property type="evidence" value="ECO:0007669"/>
    <property type="project" value="TreeGrafter"/>
</dbReference>
<evidence type="ECO:0000256" key="10">
    <source>
        <dbReference type="ARBA" id="ARBA00024430"/>
    </source>
</evidence>
<dbReference type="Pfam" id="PF04969">
    <property type="entry name" value="CS"/>
    <property type="match status" value="1"/>
</dbReference>
<keyword evidence="7" id="KW-0539">Nucleus</keyword>
<dbReference type="EMBL" id="JAIWYP010000003">
    <property type="protein sequence ID" value="KAH3857984.1"/>
    <property type="molecule type" value="Genomic_DNA"/>
</dbReference>
<evidence type="ECO:0000256" key="9">
    <source>
        <dbReference type="ARBA" id="ARBA00024190"/>
    </source>
</evidence>
<dbReference type="SUPFAM" id="SSF48452">
    <property type="entry name" value="TPR-like"/>
    <property type="match status" value="1"/>
</dbReference>
<dbReference type="InterPro" id="IPR008978">
    <property type="entry name" value="HSP20-like_chaperone"/>
</dbReference>
<dbReference type="Proteomes" id="UP000828390">
    <property type="component" value="Unassembled WGS sequence"/>
</dbReference>
<reference evidence="14" key="1">
    <citation type="journal article" date="2019" name="bioRxiv">
        <title>The Genome of the Zebra Mussel, Dreissena polymorpha: A Resource for Invasive Species Research.</title>
        <authorList>
            <person name="McCartney M.A."/>
            <person name="Auch B."/>
            <person name="Kono T."/>
            <person name="Mallez S."/>
            <person name="Zhang Y."/>
            <person name="Obille A."/>
            <person name="Becker A."/>
            <person name="Abrahante J.E."/>
            <person name="Garbe J."/>
            <person name="Badalamenti J.P."/>
            <person name="Herman A."/>
            <person name="Mangelson H."/>
            <person name="Liachko I."/>
            <person name="Sullivan S."/>
            <person name="Sone E.D."/>
            <person name="Koren S."/>
            <person name="Silverstein K.A.T."/>
            <person name="Beckman K.B."/>
            <person name="Gohl D.M."/>
        </authorList>
    </citation>
    <scope>NUCLEOTIDE SEQUENCE</scope>
    <source>
        <strain evidence="14">Duluth1</strain>
        <tissue evidence="14">Whole animal</tissue>
    </source>
</reference>
<evidence type="ECO:0000256" key="3">
    <source>
        <dbReference type="ARBA" id="ARBA00022490"/>
    </source>
</evidence>
<evidence type="ECO:0000313" key="14">
    <source>
        <dbReference type="EMBL" id="KAH3857984.1"/>
    </source>
</evidence>
<reference evidence="14" key="2">
    <citation type="submission" date="2020-11" db="EMBL/GenBank/DDBJ databases">
        <authorList>
            <person name="McCartney M.A."/>
            <person name="Auch B."/>
            <person name="Kono T."/>
            <person name="Mallez S."/>
            <person name="Becker A."/>
            <person name="Gohl D.M."/>
            <person name="Silverstein K.A.T."/>
            <person name="Koren S."/>
            <person name="Bechman K.B."/>
            <person name="Herman A."/>
            <person name="Abrahante J.E."/>
            <person name="Garbe J."/>
        </authorList>
    </citation>
    <scope>NUCLEOTIDE SEQUENCE</scope>
    <source>
        <strain evidence="14">Duluth1</strain>
        <tissue evidence="14">Whole animal</tissue>
    </source>
</reference>
<dbReference type="GO" id="GO:0005634">
    <property type="term" value="C:nucleus"/>
    <property type="evidence" value="ECO:0007669"/>
    <property type="project" value="UniProtKB-SubCell"/>
</dbReference>
<keyword evidence="3" id="KW-0963">Cytoplasm</keyword>
<dbReference type="PROSITE" id="PS50005">
    <property type="entry name" value="TPR"/>
    <property type="match status" value="1"/>
</dbReference>
<dbReference type="InterPro" id="IPR019734">
    <property type="entry name" value="TPR_rpt"/>
</dbReference>
<sequence>MVYVGETSRSLKERAKEHEADVRLRRKKPISEHFNGAGHRVQDMVKDFSWEQTDKVLFITVPLKGVKANKVDIFSSEEYMKISYPPYLFECFLYAPVHDSDSVAQIGNGAVVFKLLKKDGEKWPQLQSDIINDKDAMKNKRQESSKKAEERLKEQSKMKDEVKRENEQYALKEIMKAEESERERIEQQKESERRRATEELEVWKEEQRQAAELEKQRLLEERRKEEAAEREKRKEQERLHKRQTRGQKASIFEETAQGAPKRETGKIAVSFTQRQFPTPERESVRPMEDEWLKKQAEAKRIIELEDENLTEEERNPVWLRDKGNEFFKAGNYEAAVNVYSHALRLNNTLYSCYSNRAACHLKMRNFFKCIEDASRALELLVPAVPQNADNRLKCHVRRGTAFCQLEMYVEGLQDYEAALKIDPNNKQLRADSEKIRHIIQTETVS</sequence>
<feature type="region of interest" description="Disordered" evidence="12">
    <location>
        <begin position="222"/>
        <end position="263"/>
    </location>
</feature>
<dbReference type="GO" id="GO:0007399">
    <property type="term" value="P:nervous system development"/>
    <property type="evidence" value="ECO:0007669"/>
    <property type="project" value="UniProtKB-KW"/>
</dbReference>
<comment type="subcellular location">
    <subcellularLocation>
        <location evidence="2">Cell projection</location>
        <location evidence="2">Neuron projection</location>
    </subcellularLocation>
    <subcellularLocation>
        <location evidence="9">Dynein axonemal particle</location>
    </subcellularLocation>
    <subcellularLocation>
        <location evidence="1">Nucleus</location>
    </subcellularLocation>
</comment>
<feature type="compositionally biased region" description="Basic and acidic residues" evidence="12">
    <location>
        <begin position="222"/>
        <end position="238"/>
    </location>
</feature>
<proteinExistence type="predicted"/>
<dbReference type="SUPFAM" id="SSF49764">
    <property type="entry name" value="HSP20-like chaperones"/>
    <property type="match status" value="1"/>
</dbReference>
<keyword evidence="15" id="KW-1185">Reference proteome</keyword>
<protein>
    <recommendedName>
        <fullName evidence="10">Dynein axonemal assembly factor 4</fullName>
    </recommendedName>
</protein>
<feature type="region of interest" description="Disordered" evidence="12">
    <location>
        <begin position="132"/>
        <end position="166"/>
    </location>
</feature>
<dbReference type="PROSITE" id="PS51203">
    <property type="entry name" value="CS"/>
    <property type="match status" value="1"/>
</dbReference>